<proteinExistence type="predicted"/>
<evidence type="ECO:0000256" key="5">
    <source>
        <dbReference type="SAM" id="MobiDB-lite"/>
    </source>
</evidence>
<sequence length="163" mass="17395">MSALGPGRGSALGPGRGSALGMGSALGGQNPQDEEDKMERPVITDKDVEEAGEGLVANPFTISESFNRLEDGDAPHIFSGGAKGSETVFKKDVREAQPVKTLKNVPQGHCVGCGKEITGKYTKIRDHGFHHDCFNCAVCGKNLRGIGYFEVKGNFYCKQHTPV</sequence>
<reference evidence="8" key="1">
    <citation type="submission" date="2015-02" db="EMBL/GenBank/DDBJ databases">
        <title>Genome sequencing for Strongylocentrotus purpuratus.</title>
        <authorList>
            <person name="Murali S."/>
            <person name="Liu Y."/>
            <person name="Vee V."/>
            <person name="English A."/>
            <person name="Wang M."/>
            <person name="Skinner E."/>
            <person name="Han Y."/>
            <person name="Muzny D.M."/>
            <person name="Worley K.C."/>
            <person name="Gibbs R.A."/>
        </authorList>
    </citation>
    <scope>NUCLEOTIDE SEQUENCE</scope>
</reference>
<keyword evidence="3 4" id="KW-0440">LIM domain</keyword>
<dbReference type="GeneID" id="100893866"/>
<dbReference type="OrthoDB" id="9976882at2759"/>
<dbReference type="RefSeq" id="XP_030831129.1">
    <property type="nucleotide sequence ID" value="XM_030975269.1"/>
</dbReference>
<dbReference type="PROSITE" id="PS00478">
    <property type="entry name" value="LIM_DOMAIN_1"/>
    <property type="match status" value="1"/>
</dbReference>
<feature type="compositionally biased region" description="Gly residues" evidence="5">
    <location>
        <begin position="1"/>
        <end position="26"/>
    </location>
</feature>
<dbReference type="AlphaFoldDB" id="A0A7M7STW9"/>
<name>A0A7M7STW9_STRPU</name>
<evidence type="ECO:0000256" key="2">
    <source>
        <dbReference type="ARBA" id="ARBA00022833"/>
    </source>
</evidence>
<reference evidence="7" key="2">
    <citation type="submission" date="2021-01" db="UniProtKB">
        <authorList>
            <consortium name="EnsemblMetazoa"/>
        </authorList>
    </citation>
    <scope>IDENTIFICATION</scope>
</reference>
<evidence type="ECO:0000313" key="8">
    <source>
        <dbReference type="Proteomes" id="UP000007110"/>
    </source>
</evidence>
<dbReference type="CDD" id="cd08368">
    <property type="entry name" value="LIM"/>
    <property type="match status" value="1"/>
</dbReference>
<dbReference type="SMART" id="SM00132">
    <property type="entry name" value="LIM"/>
    <property type="match status" value="1"/>
</dbReference>
<evidence type="ECO:0000313" key="7">
    <source>
        <dbReference type="EnsemblMetazoa" id="XP_030831129"/>
    </source>
</evidence>
<organism evidence="7 8">
    <name type="scientific">Strongylocentrotus purpuratus</name>
    <name type="common">Purple sea urchin</name>
    <dbReference type="NCBI Taxonomy" id="7668"/>
    <lineage>
        <taxon>Eukaryota</taxon>
        <taxon>Metazoa</taxon>
        <taxon>Echinodermata</taxon>
        <taxon>Eleutherozoa</taxon>
        <taxon>Echinozoa</taxon>
        <taxon>Echinoidea</taxon>
        <taxon>Euechinoidea</taxon>
        <taxon>Echinacea</taxon>
        <taxon>Camarodonta</taxon>
        <taxon>Echinidea</taxon>
        <taxon>Strongylocentrotidae</taxon>
        <taxon>Strongylocentrotus</taxon>
    </lineage>
</organism>
<evidence type="ECO:0000256" key="4">
    <source>
        <dbReference type="PROSITE-ProRule" id="PRU00125"/>
    </source>
</evidence>
<evidence type="ECO:0000256" key="3">
    <source>
        <dbReference type="ARBA" id="ARBA00023038"/>
    </source>
</evidence>
<dbReference type="Proteomes" id="UP000007110">
    <property type="component" value="Unassembled WGS sequence"/>
</dbReference>
<protein>
    <recommendedName>
        <fullName evidence="6">LIM zinc-binding domain-containing protein</fullName>
    </recommendedName>
</protein>
<dbReference type="EnsemblMetazoa" id="XM_030975269">
    <property type="protein sequence ID" value="XP_030831129"/>
    <property type="gene ID" value="LOC100893866"/>
</dbReference>
<dbReference type="Gene3D" id="2.10.110.10">
    <property type="entry name" value="Cysteine Rich Protein"/>
    <property type="match status" value="1"/>
</dbReference>
<keyword evidence="2 4" id="KW-0862">Zinc</keyword>
<evidence type="ECO:0000259" key="6">
    <source>
        <dbReference type="PROSITE" id="PS50023"/>
    </source>
</evidence>
<keyword evidence="1 4" id="KW-0479">Metal-binding</keyword>
<dbReference type="SUPFAM" id="SSF57716">
    <property type="entry name" value="Glucocorticoid receptor-like (DNA-binding domain)"/>
    <property type="match status" value="2"/>
</dbReference>
<accession>A0A7M7STW9</accession>
<dbReference type="InterPro" id="IPR001781">
    <property type="entry name" value="Znf_LIM"/>
</dbReference>
<feature type="domain" description="LIM zinc-binding" evidence="6">
    <location>
        <begin position="108"/>
        <end position="163"/>
    </location>
</feature>
<dbReference type="Pfam" id="PF00412">
    <property type="entry name" value="LIM"/>
    <property type="match status" value="1"/>
</dbReference>
<dbReference type="GO" id="GO:0046872">
    <property type="term" value="F:metal ion binding"/>
    <property type="evidence" value="ECO:0007669"/>
    <property type="project" value="UniProtKB-KW"/>
</dbReference>
<evidence type="ECO:0000256" key="1">
    <source>
        <dbReference type="ARBA" id="ARBA00022723"/>
    </source>
</evidence>
<feature type="region of interest" description="Disordered" evidence="5">
    <location>
        <begin position="1"/>
        <end position="41"/>
    </location>
</feature>
<keyword evidence="8" id="KW-1185">Reference proteome</keyword>
<dbReference type="PROSITE" id="PS50023">
    <property type="entry name" value="LIM_DOMAIN_2"/>
    <property type="match status" value="1"/>
</dbReference>